<dbReference type="RefSeq" id="WP_338609800.1">
    <property type="nucleotide sequence ID" value="NZ_CP146275.1"/>
</dbReference>
<sequence>MAKETIFEPDVSIGDLLVLARLSALYWDAGKANPGTALSEESKVSATRIRNTMMRIVHAVGPVEIEGKSRRTQIPSARGRNVGAAGVIAEAILTIATDDETDQEALRMRLNHLLMELERQYSEGAFKTLAGPTRF</sequence>
<proteinExistence type="predicted"/>
<gene>
    <name evidence="1" type="ORF">V6617_06240</name>
</gene>
<protein>
    <submittedName>
        <fullName evidence="1">Uncharacterized protein</fullName>
    </submittedName>
</protein>
<organism evidence="1 2">
    <name type="scientific">Pelagibacterium nitratireducens</name>
    <dbReference type="NCBI Taxonomy" id="1046114"/>
    <lineage>
        <taxon>Bacteria</taxon>
        <taxon>Pseudomonadati</taxon>
        <taxon>Pseudomonadota</taxon>
        <taxon>Alphaproteobacteria</taxon>
        <taxon>Hyphomicrobiales</taxon>
        <taxon>Devosiaceae</taxon>
        <taxon>Pelagibacterium</taxon>
    </lineage>
</organism>
<evidence type="ECO:0000313" key="2">
    <source>
        <dbReference type="Proteomes" id="UP001369958"/>
    </source>
</evidence>
<name>A0ABZ2I8E4_9HYPH</name>
<keyword evidence="2" id="KW-1185">Reference proteome</keyword>
<dbReference type="EMBL" id="CP146275">
    <property type="protein sequence ID" value="WWT34058.1"/>
    <property type="molecule type" value="Genomic_DNA"/>
</dbReference>
<reference evidence="1 2" key="1">
    <citation type="submission" date="2024-02" db="EMBL/GenBank/DDBJ databases">
        <title>Complete genome sequence of Pelagibacterium nitratireducens ZH15.</title>
        <authorList>
            <person name="Zhao L.H."/>
        </authorList>
    </citation>
    <scope>NUCLEOTIDE SEQUENCE [LARGE SCALE GENOMIC DNA]</scope>
    <source>
        <strain evidence="1 2">ZH15</strain>
    </source>
</reference>
<dbReference type="Proteomes" id="UP001369958">
    <property type="component" value="Chromosome"/>
</dbReference>
<evidence type="ECO:0000313" key="1">
    <source>
        <dbReference type="EMBL" id="WWT34058.1"/>
    </source>
</evidence>
<accession>A0ABZ2I8E4</accession>